<dbReference type="Proteomes" id="UP000499080">
    <property type="component" value="Unassembled WGS sequence"/>
</dbReference>
<dbReference type="EMBL" id="BGPR01011429">
    <property type="protein sequence ID" value="GBN51308.1"/>
    <property type="molecule type" value="Genomic_DNA"/>
</dbReference>
<name>A0A4Y2PH40_ARAVE</name>
<evidence type="ECO:0000313" key="1">
    <source>
        <dbReference type="EMBL" id="GBN51308.1"/>
    </source>
</evidence>
<sequence>MSGIKNFHIKKHKILVYGSKREVHFSEIAASLKKSKQGIHQVLACGKSFKRKSRSGMPRVTGSRDDMHIRILASTKKISLSRIKNIIDGQIYKKTMHRRILESGVYEKLQGVSITWLDTTSQRSLISVDQTEHAFGDV</sequence>
<keyword evidence="2" id="KW-1185">Reference proteome</keyword>
<proteinExistence type="predicted"/>
<reference evidence="1 2" key="1">
    <citation type="journal article" date="2019" name="Sci. Rep.">
        <title>Orb-weaving spider Araneus ventricosus genome elucidates the spidroin gene catalogue.</title>
        <authorList>
            <person name="Kono N."/>
            <person name="Nakamura H."/>
            <person name="Ohtoshi R."/>
            <person name="Moran D.A.P."/>
            <person name="Shinohara A."/>
            <person name="Yoshida Y."/>
            <person name="Fujiwara M."/>
            <person name="Mori M."/>
            <person name="Tomita M."/>
            <person name="Arakawa K."/>
        </authorList>
    </citation>
    <scope>NUCLEOTIDE SEQUENCE [LARGE SCALE GENOMIC DNA]</scope>
</reference>
<evidence type="ECO:0000313" key="2">
    <source>
        <dbReference type="Proteomes" id="UP000499080"/>
    </source>
</evidence>
<gene>
    <name evidence="1" type="ORF">AVEN_109861_1</name>
</gene>
<dbReference type="AlphaFoldDB" id="A0A4Y2PH40"/>
<organism evidence="1 2">
    <name type="scientific">Araneus ventricosus</name>
    <name type="common">Orbweaver spider</name>
    <name type="synonym">Epeira ventricosa</name>
    <dbReference type="NCBI Taxonomy" id="182803"/>
    <lineage>
        <taxon>Eukaryota</taxon>
        <taxon>Metazoa</taxon>
        <taxon>Ecdysozoa</taxon>
        <taxon>Arthropoda</taxon>
        <taxon>Chelicerata</taxon>
        <taxon>Arachnida</taxon>
        <taxon>Araneae</taxon>
        <taxon>Araneomorphae</taxon>
        <taxon>Entelegynae</taxon>
        <taxon>Araneoidea</taxon>
        <taxon>Araneidae</taxon>
        <taxon>Araneus</taxon>
    </lineage>
</organism>
<comment type="caution">
    <text evidence="1">The sequence shown here is derived from an EMBL/GenBank/DDBJ whole genome shotgun (WGS) entry which is preliminary data.</text>
</comment>
<protein>
    <submittedName>
        <fullName evidence="1">Uncharacterized protein</fullName>
    </submittedName>
</protein>
<accession>A0A4Y2PH40</accession>